<evidence type="ECO:0000313" key="8">
    <source>
        <dbReference type="EMBL" id="BCJ88365.1"/>
    </source>
</evidence>
<evidence type="ECO:0000256" key="2">
    <source>
        <dbReference type="ARBA" id="ARBA00006143"/>
    </source>
</evidence>
<dbReference type="PANTHER" id="PTHR31272:SF4">
    <property type="entry name" value="CYTOCHROME C-TYPE BIOGENESIS PROTEIN HI_1454-RELATED"/>
    <property type="match status" value="1"/>
</dbReference>
<gene>
    <name evidence="8" type="primary">ccdA_3</name>
    <name evidence="8" type="ORF">skT53_33500</name>
</gene>
<evidence type="ECO:0000256" key="1">
    <source>
        <dbReference type="ARBA" id="ARBA00004141"/>
    </source>
</evidence>
<protein>
    <submittedName>
        <fullName evidence="8">Cytochrome C biogenesis protein CcdA</fullName>
    </submittedName>
</protein>
<dbReference type="KEGG" id="eff:skT53_33500"/>
<evidence type="ECO:0000256" key="6">
    <source>
        <dbReference type="SAM" id="Phobius"/>
    </source>
</evidence>
<dbReference type="Proteomes" id="UP000593802">
    <property type="component" value="Chromosome"/>
</dbReference>
<evidence type="ECO:0000256" key="4">
    <source>
        <dbReference type="ARBA" id="ARBA00022989"/>
    </source>
</evidence>
<feature type="transmembrane region" description="Helical" evidence="6">
    <location>
        <begin position="57"/>
        <end position="80"/>
    </location>
</feature>
<dbReference type="GO" id="GO:0016020">
    <property type="term" value="C:membrane"/>
    <property type="evidence" value="ECO:0007669"/>
    <property type="project" value="UniProtKB-SubCell"/>
</dbReference>
<feature type="transmembrane region" description="Helical" evidence="6">
    <location>
        <begin position="209"/>
        <end position="231"/>
    </location>
</feature>
<feature type="transmembrane region" description="Helical" evidence="6">
    <location>
        <begin position="132"/>
        <end position="162"/>
    </location>
</feature>
<evidence type="ECO:0000256" key="5">
    <source>
        <dbReference type="ARBA" id="ARBA00023136"/>
    </source>
</evidence>
<dbReference type="EMBL" id="AP023366">
    <property type="protein sequence ID" value="BCJ88365.1"/>
    <property type="molecule type" value="Genomic_DNA"/>
</dbReference>
<accession>A0A7I8DE31</accession>
<feature type="domain" description="Cytochrome C biogenesis protein transmembrane" evidence="7">
    <location>
        <begin position="9"/>
        <end position="219"/>
    </location>
</feature>
<dbReference type="GO" id="GO:0017004">
    <property type="term" value="P:cytochrome complex assembly"/>
    <property type="evidence" value="ECO:0007669"/>
    <property type="project" value="InterPro"/>
</dbReference>
<keyword evidence="4 6" id="KW-1133">Transmembrane helix</keyword>
<comment type="similarity">
    <text evidence="2">Belongs to the DsbD family.</text>
</comment>
<feature type="transmembrane region" description="Helical" evidence="6">
    <location>
        <begin position="174"/>
        <end position="197"/>
    </location>
</feature>
<feature type="transmembrane region" description="Helical" evidence="6">
    <location>
        <begin position="12"/>
        <end position="36"/>
    </location>
</feature>
<keyword evidence="9" id="KW-1185">Reference proteome</keyword>
<reference evidence="8 9" key="1">
    <citation type="submission" date="2020-08" db="EMBL/GenBank/DDBJ databases">
        <title>Complete Genome Sequence of Effusibacillus dendaii Strain skT53, Isolated from Farmland soil.</title>
        <authorList>
            <person name="Konishi T."/>
            <person name="Kawasaki H."/>
        </authorList>
    </citation>
    <scope>NUCLEOTIDE SEQUENCE [LARGE SCALE GENOMIC DNA]</scope>
    <source>
        <strain evidence="9">skT53</strain>
    </source>
</reference>
<dbReference type="PANTHER" id="PTHR31272">
    <property type="entry name" value="CYTOCHROME C-TYPE BIOGENESIS PROTEIN HI_1454-RELATED"/>
    <property type="match status" value="1"/>
</dbReference>
<dbReference type="RefSeq" id="WP_318978571.1">
    <property type="nucleotide sequence ID" value="NZ_AP023366.1"/>
</dbReference>
<dbReference type="AlphaFoldDB" id="A0A7I8DE31"/>
<organism evidence="8 9">
    <name type="scientific">Effusibacillus dendaii</name>
    <dbReference type="NCBI Taxonomy" id="2743772"/>
    <lineage>
        <taxon>Bacteria</taxon>
        <taxon>Bacillati</taxon>
        <taxon>Bacillota</taxon>
        <taxon>Bacilli</taxon>
        <taxon>Bacillales</taxon>
        <taxon>Alicyclobacillaceae</taxon>
        <taxon>Effusibacillus</taxon>
    </lineage>
</organism>
<keyword evidence="3 6" id="KW-0812">Transmembrane</keyword>
<evidence type="ECO:0000313" key="9">
    <source>
        <dbReference type="Proteomes" id="UP000593802"/>
    </source>
</evidence>
<dbReference type="Pfam" id="PF02683">
    <property type="entry name" value="DsbD_TM"/>
    <property type="match status" value="1"/>
</dbReference>
<sequence length="240" mass="26109">MFDTSNPNMLMAFVAGVLSFLSPCCLPLYPSYISYLTGISYEKLQGERDNFRIRRTALVHSIFFVIGFSIIFVALGFGAGAVGKIFNQYKDLIRQIGGIIIIVMGLFLTGAIKWESLLKERKWHLRNKPAGYIGSVLVGVSFSAGWTPCIGPILASVLAIAATDPANGVGLMSAYSLGFAIPFLILAYSLGSVRWLLKYSSVISRIGGIVMVIMGFLLLTNAMTVITIYMIKLFGGFTGF</sequence>
<dbReference type="InterPro" id="IPR051790">
    <property type="entry name" value="Cytochrome_c-biogenesis_DsbD"/>
</dbReference>
<keyword evidence="5 6" id="KW-0472">Membrane</keyword>
<comment type="subcellular location">
    <subcellularLocation>
        <location evidence="1">Membrane</location>
        <topology evidence="1">Multi-pass membrane protein</topology>
    </subcellularLocation>
</comment>
<dbReference type="InterPro" id="IPR003834">
    <property type="entry name" value="Cyt_c_assmbl_TM_dom"/>
</dbReference>
<evidence type="ECO:0000256" key="3">
    <source>
        <dbReference type="ARBA" id="ARBA00022692"/>
    </source>
</evidence>
<proteinExistence type="inferred from homology"/>
<evidence type="ECO:0000259" key="7">
    <source>
        <dbReference type="Pfam" id="PF02683"/>
    </source>
</evidence>
<name>A0A7I8DE31_9BACL</name>
<feature type="transmembrane region" description="Helical" evidence="6">
    <location>
        <begin position="92"/>
        <end position="112"/>
    </location>
</feature>